<feature type="compositionally biased region" description="Polar residues" evidence="1">
    <location>
        <begin position="14"/>
        <end position="36"/>
    </location>
</feature>
<gene>
    <name evidence="2" type="ORF">ACN38_g12963</name>
</gene>
<comment type="caution">
    <text evidence="2">The sequence shown here is derived from an EMBL/GenBank/DDBJ whole genome shotgun (WGS) entry which is preliminary data.</text>
</comment>
<keyword evidence="3" id="KW-1185">Reference proteome</keyword>
<evidence type="ECO:0000313" key="2">
    <source>
        <dbReference type="EMBL" id="KOS36305.1"/>
    </source>
</evidence>
<evidence type="ECO:0000256" key="1">
    <source>
        <dbReference type="SAM" id="MobiDB-lite"/>
    </source>
</evidence>
<organism evidence="2 3">
    <name type="scientific">Penicillium nordicum</name>
    <dbReference type="NCBI Taxonomy" id="229535"/>
    <lineage>
        <taxon>Eukaryota</taxon>
        <taxon>Fungi</taxon>
        <taxon>Dikarya</taxon>
        <taxon>Ascomycota</taxon>
        <taxon>Pezizomycotina</taxon>
        <taxon>Eurotiomycetes</taxon>
        <taxon>Eurotiomycetidae</taxon>
        <taxon>Eurotiales</taxon>
        <taxon>Aspergillaceae</taxon>
        <taxon>Penicillium</taxon>
    </lineage>
</organism>
<dbReference type="AlphaFoldDB" id="A0A0M9W9F3"/>
<dbReference type="EMBL" id="LHQQ01000509">
    <property type="protein sequence ID" value="KOS36305.1"/>
    <property type="molecule type" value="Genomic_DNA"/>
</dbReference>
<evidence type="ECO:0000313" key="3">
    <source>
        <dbReference type="Proteomes" id="UP000037696"/>
    </source>
</evidence>
<dbReference type="Proteomes" id="UP000037696">
    <property type="component" value="Unassembled WGS sequence"/>
</dbReference>
<proteinExistence type="predicted"/>
<protein>
    <submittedName>
        <fullName evidence="2">Uncharacterized protein</fullName>
    </submittedName>
</protein>
<name>A0A0M9W9F3_9EURO</name>
<reference evidence="2 3" key="1">
    <citation type="submission" date="2015-08" db="EMBL/GenBank/DDBJ databases">
        <title>Genome sequencing of Penicillium nordicum.</title>
        <authorList>
            <person name="Nguyen H.D."/>
            <person name="Seifert K.A."/>
        </authorList>
    </citation>
    <scope>NUCLEOTIDE SEQUENCE [LARGE SCALE GENOMIC DNA]</scope>
    <source>
        <strain evidence="2 3">DAOMC 185683</strain>
    </source>
</reference>
<feature type="region of interest" description="Disordered" evidence="1">
    <location>
        <begin position="1"/>
        <end position="36"/>
    </location>
</feature>
<accession>A0A0M9W9F3</accession>
<sequence length="89" mass="9560">MLLCGSAVGPADSCRSTQNERPPPGSSHNPGSISLDTHTPRLRITLSLSPASLFLLSASARMFAWIKGVQWTWHCTPSGRHPSSSVTLF</sequence>